<keyword evidence="6" id="KW-0813">Transport</keyword>
<evidence type="ECO:0000256" key="3">
    <source>
        <dbReference type="ARBA" id="ARBA00022692"/>
    </source>
</evidence>
<accession>A0A1F7U888</accession>
<evidence type="ECO:0000256" key="4">
    <source>
        <dbReference type="ARBA" id="ARBA00022989"/>
    </source>
</evidence>
<gene>
    <name evidence="8" type="ORF">A3C96_02685</name>
</gene>
<feature type="transmembrane region" description="Helical" evidence="7">
    <location>
        <begin position="52"/>
        <end position="77"/>
    </location>
</feature>
<dbReference type="InterPro" id="IPR001626">
    <property type="entry name" value="ABC_TroCD"/>
</dbReference>
<feature type="transmembrane region" description="Helical" evidence="7">
    <location>
        <begin position="89"/>
        <end position="112"/>
    </location>
</feature>
<dbReference type="GO" id="GO:0010043">
    <property type="term" value="P:response to zinc ion"/>
    <property type="evidence" value="ECO:0007669"/>
    <property type="project" value="TreeGrafter"/>
</dbReference>
<evidence type="ECO:0000256" key="1">
    <source>
        <dbReference type="ARBA" id="ARBA00004141"/>
    </source>
</evidence>
<reference evidence="8 9" key="1">
    <citation type="journal article" date="2016" name="Nat. Commun.">
        <title>Thousands of microbial genomes shed light on interconnected biogeochemical processes in an aquifer system.</title>
        <authorList>
            <person name="Anantharaman K."/>
            <person name="Brown C.T."/>
            <person name="Hug L.A."/>
            <person name="Sharon I."/>
            <person name="Castelle C.J."/>
            <person name="Probst A.J."/>
            <person name="Thomas B.C."/>
            <person name="Singh A."/>
            <person name="Wilkins M.J."/>
            <person name="Karaoz U."/>
            <person name="Brodie E.L."/>
            <person name="Williams K.H."/>
            <person name="Hubbard S.S."/>
            <person name="Banfield J.F."/>
        </authorList>
    </citation>
    <scope>NUCLEOTIDE SEQUENCE [LARGE SCALE GENOMIC DNA]</scope>
</reference>
<evidence type="ECO:0000256" key="7">
    <source>
        <dbReference type="SAM" id="Phobius"/>
    </source>
</evidence>
<organism evidence="8 9">
    <name type="scientific">Candidatus Uhrbacteria bacterium RIFCSPHIGHO2_02_FULL_60_10</name>
    <dbReference type="NCBI Taxonomy" id="1802392"/>
    <lineage>
        <taxon>Bacteria</taxon>
        <taxon>Candidatus Uhriibacteriota</taxon>
    </lineage>
</organism>
<evidence type="ECO:0000313" key="9">
    <source>
        <dbReference type="Proteomes" id="UP000177088"/>
    </source>
</evidence>
<dbReference type="EMBL" id="MGEA01000041">
    <property type="protein sequence ID" value="OGL73944.1"/>
    <property type="molecule type" value="Genomic_DNA"/>
</dbReference>
<evidence type="ECO:0008006" key="10">
    <source>
        <dbReference type="Google" id="ProtNLM"/>
    </source>
</evidence>
<sequence length="271" mass="28687">MFEMLSYPFMQRAFASGLVLAALLAALGIFVTIRKMSFFSDGIAHSSLAGIAIAVISGLAPLPVALTWALIVALIIWRLERSTRLPSDTLIGVFFTASMALGVVLMSLSRGYQPELLSYLFGSILSIQTRDLLTIAVIAALVMIWLILSFRQLTYLSLSEDNAAVSGINVPVQTAALYVALSLATVLGVKILGIVLVSALIVIPPAAGRAMTGSFRGYVVAALVLAEIMMVAGLTVSYLYDLPSGATIVLIGTALFFLAAGGRWLRTVLTA</sequence>
<keyword evidence="5 7" id="KW-0472">Membrane</keyword>
<evidence type="ECO:0000256" key="2">
    <source>
        <dbReference type="ARBA" id="ARBA00008034"/>
    </source>
</evidence>
<dbReference type="PANTHER" id="PTHR30477">
    <property type="entry name" value="ABC-TRANSPORTER METAL-BINDING PROTEIN"/>
    <property type="match status" value="1"/>
</dbReference>
<proteinExistence type="inferred from homology"/>
<feature type="transmembrane region" description="Helical" evidence="7">
    <location>
        <begin position="218"/>
        <end position="240"/>
    </location>
</feature>
<dbReference type="Gene3D" id="1.10.3470.10">
    <property type="entry name" value="ABC transporter involved in vitamin B12 uptake, BtuC"/>
    <property type="match status" value="1"/>
</dbReference>
<comment type="similarity">
    <text evidence="2 6">Belongs to the ABC-3 integral membrane protein family.</text>
</comment>
<dbReference type="GO" id="GO:0055085">
    <property type="term" value="P:transmembrane transport"/>
    <property type="evidence" value="ECO:0007669"/>
    <property type="project" value="InterPro"/>
</dbReference>
<comment type="subcellular location">
    <subcellularLocation>
        <location evidence="6">Cell membrane</location>
        <topology evidence="6">Multi-pass membrane protein</topology>
    </subcellularLocation>
    <subcellularLocation>
        <location evidence="1">Membrane</location>
        <topology evidence="1">Multi-pass membrane protein</topology>
    </subcellularLocation>
</comment>
<dbReference type="GO" id="GO:0043190">
    <property type="term" value="C:ATP-binding cassette (ABC) transporter complex"/>
    <property type="evidence" value="ECO:0007669"/>
    <property type="project" value="InterPro"/>
</dbReference>
<evidence type="ECO:0000256" key="5">
    <source>
        <dbReference type="ARBA" id="ARBA00023136"/>
    </source>
</evidence>
<dbReference type="Pfam" id="PF00950">
    <property type="entry name" value="ABC-3"/>
    <property type="match status" value="1"/>
</dbReference>
<keyword evidence="3 6" id="KW-0812">Transmembrane</keyword>
<dbReference type="PANTHER" id="PTHR30477:SF0">
    <property type="entry name" value="METAL TRANSPORT SYSTEM MEMBRANE PROTEIN TM_0125-RELATED"/>
    <property type="match status" value="1"/>
</dbReference>
<name>A0A1F7U888_9BACT</name>
<evidence type="ECO:0000256" key="6">
    <source>
        <dbReference type="RuleBase" id="RU003943"/>
    </source>
</evidence>
<comment type="caution">
    <text evidence="8">The sequence shown here is derived from an EMBL/GenBank/DDBJ whole genome shotgun (WGS) entry which is preliminary data.</text>
</comment>
<keyword evidence="4 7" id="KW-1133">Transmembrane helix</keyword>
<dbReference type="InterPro" id="IPR037294">
    <property type="entry name" value="ABC_BtuC-like"/>
</dbReference>
<feature type="transmembrane region" description="Helical" evidence="7">
    <location>
        <begin position="132"/>
        <end position="150"/>
    </location>
</feature>
<protein>
    <recommendedName>
        <fullName evidence="10">ABC transporter</fullName>
    </recommendedName>
</protein>
<evidence type="ECO:0000313" key="8">
    <source>
        <dbReference type="EMBL" id="OGL73944.1"/>
    </source>
</evidence>
<feature type="transmembrane region" description="Helical" evidence="7">
    <location>
        <begin position="246"/>
        <end position="265"/>
    </location>
</feature>
<dbReference type="SUPFAM" id="SSF81345">
    <property type="entry name" value="ABC transporter involved in vitamin B12 uptake, BtuC"/>
    <property type="match status" value="1"/>
</dbReference>
<feature type="transmembrane region" description="Helical" evidence="7">
    <location>
        <begin position="187"/>
        <end position="206"/>
    </location>
</feature>
<dbReference type="AlphaFoldDB" id="A0A1F7U888"/>
<dbReference type="Proteomes" id="UP000177088">
    <property type="component" value="Unassembled WGS sequence"/>
</dbReference>